<gene>
    <name evidence="3" type="ORF">MM415A02073_0009</name>
    <name evidence="2" type="ORF">MM415B00385_0039</name>
    <name evidence="1" type="ORF">TM448A03335_0006</name>
</gene>
<dbReference type="EMBL" id="MT141541">
    <property type="protein sequence ID" value="QJA65601.1"/>
    <property type="molecule type" value="Genomic_DNA"/>
</dbReference>
<name>A0A6H2A0F9_9ZZZZ</name>
<dbReference type="Gene3D" id="3.30.390.80">
    <property type="entry name" value="DNA repair protein Rad52/59/22"/>
    <property type="match status" value="1"/>
</dbReference>
<organism evidence="1">
    <name type="scientific">viral metagenome</name>
    <dbReference type="NCBI Taxonomy" id="1070528"/>
    <lineage>
        <taxon>unclassified sequences</taxon>
        <taxon>metagenomes</taxon>
        <taxon>organismal metagenomes</taxon>
    </lineage>
</organism>
<protein>
    <submittedName>
        <fullName evidence="1">Uncharacterized protein</fullName>
    </submittedName>
</protein>
<evidence type="ECO:0000313" key="2">
    <source>
        <dbReference type="EMBL" id="QJA65601.1"/>
    </source>
</evidence>
<evidence type="ECO:0000313" key="3">
    <source>
        <dbReference type="EMBL" id="QJA74242.1"/>
    </source>
</evidence>
<accession>A0A6H2A0F9</accession>
<dbReference type="InterPro" id="IPR042525">
    <property type="entry name" value="Rad52_Rad59_Rad22_sf"/>
</dbReference>
<evidence type="ECO:0000313" key="1">
    <source>
        <dbReference type="EMBL" id="QJA53248.1"/>
    </source>
</evidence>
<dbReference type="AlphaFoldDB" id="A0A6H2A0F9"/>
<dbReference type="GO" id="GO:0006310">
    <property type="term" value="P:DNA recombination"/>
    <property type="evidence" value="ECO:0007669"/>
    <property type="project" value="UniProtKB-ARBA"/>
</dbReference>
<dbReference type="EMBL" id="MT142084">
    <property type="protein sequence ID" value="QJA74242.1"/>
    <property type="molecule type" value="Genomic_DNA"/>
</dbReference>
<reference evidence="1" key="1">
    <citation type="submission" date="2020-03" db="EMBL/GenBank/DDBJ databases">
        <title>The deep terrestrial virosphere.</title>
        <authorList>
            <person name="Holmfeldt K."/>
            <person name="Nilsson E."/>
            <person name="Simone D."/>
            <person name="Lopez-Fernandez M."/>
            <person name="Wu X."/>
            <person name="de Brujin I."/>
            <person name="Lundin D."/>
            <person name="Andersson A."/>
            <person name="Bertilsson S."/>
            <person name="Dopson M."/>
        </authorList>
    </citation>
    <scope>NUCLEOTIDE SEQUENCE</scope>
    <source>
        <strain evidence="3">MM415A02073</strain>
        <strain evidence="2">MM415B00385</strain>
        <strain evidence="1">TM448A03335</strain>
    </source>
</reference>
<dbReference type="EMBL" id="MT144406">
    <property type="protein sequence ID" value="QJA53248.1"/>
    <property type="molecule type" value="Genomic_DNA"/>
</dbReference>
<dbReference type="GO" id="GO:0006302">
    <property type="term" value="P:double-strand break repair"/>
    <property type="evidence" value="ECO:0007669"/>
    <property type="project" value="UniProtKB-ARBA"/>
</dbReference>
<sequence length="239" mass="26613">MTNDTEGEKPIELLDHYGQPIPEWVKPTKEGAKRIDEEIRKNLRKPFPLEAMDQMTYGAKLTTIKSMYVVERLNDVFGVGRWVHHHTIVSITKTEVVAKGRLEILDYDVVIPEQYGGAKIVTGDIASAMKGSVTNSLSKCASYLEIGIDVFKGQVTGGQLQTAKAKAVIEKNTQTEADKMIVEIKKLLNKKQPDMNGQTALKLFRDLTGLNWTSFNSIPLVQAKMGYTTLMANLNTNGR</sequence>
<proteinExistence type="predicted"/>